<proteinExistence type="predicted"/>
<dbReference type="STRING" id="477680.SAMN05421788_1011405"/>
<evidence type="ECO:0008006" key="3">
    <source>
        <dbReference type="Google" id="ProtNLM"/>
    </source>
</evidence>
<accession>A0A173MQP6</accession>
<keyword evidence="2" id="KW-1185">Reference proteome</keyword>
<evidence type="ECO:0000313" key="1">
    <source>
        <dbReference type="EMBL" id="SIS81930.1"/>
    </source>
</evidence>
<dbReference type="OrthoDB" id="1121837at2"/>
<name>A0A173MQP6_9BACT</name>
<sequence length="101" mass="12001">MLIYNVTTKVDWLVHDNWLKWMQEEHIPAVMATGCFEKHQLVRLLDTDETEGVTYAVQYYANGNVSYNRYIDLYQPAFREEAVDKWKARVISFHTLMQVVN</sequence>
<protein>
    <recommendedName>
        <fullName evidence="3">DUF4286 domain-containing protein</fullName>
    </recommendedName>
</protein>
<evidence type="ECO:0000313" key="2">
    <source>
        <dbReference type="Proteomes" id="UP000186917"/>
    </source>
</evidence>
<dbReference type="KEGG" id="fln:FLA_6027"/>
<dbReference type="RefSeq" id="WP_076376958.1">
    <property type="nucleotide sequence ID" value="NZ_AP017422.1"/>
</dbReference>
<organism evidence="1 2">
    <name type="scientific">Filimonas lacunae</name>
    <dbReference type="NCBI Taxonomy" id="477680"/>
    <lineage>
        <taxon>Bacteria</taxon>
        <taxon>Pseudomonadati</taxon>
        <taxon>Bacteroidota</taxon>
        <taxon>Chitinophagia</taxon>
        <taxon>Chitinophagales</taxon>
        <taxon>Chitinophagaceae</taxon>
        <taxon>Filimonas</taxon>
    </lineage>
</organism>
<dbReference type="InterPro" id="IPR025563">
    <property type="entry name" value="DUF4286"/>
</dbReference>
<dbReference type="Proteomes" id="UP000186917">
    <property type="component" value="Unassembled WGS sequence"/>
</dbReference>
<gene>
    <name evidence="1" type="ORF">SAMN05421788_1011405</name>
</gene>
<dbReference type="EMBL" id="FTOR01000001">
    <property type="protein sequence ID" value="SIS81930.1"/>
    <property type="molecule type" value="Genomic_DNA"/>
</dbReference>
<reference evidence="2" key="1">
    <citation type="submission" date="2017-01" db="EMBL/GenBank/DDBJ databases">
        <authorList>
            <person name="Varghese N."/>
            <person name="Submissions S."/>
        </authorList>
    </citation>
    <scope>NUCLEOTIDE SEQUENCE [LARGE SCALE GENOMIC DNA]</scope>
    <source>
        <strain evidence="2">DSM 21054</strain>
    </source>
</reference>
<dbReference type="Pfam" id="PF14114">
    <property type="entry name" value="DUF4286"/>
    <property type="match status" value="1"/>
</dbReference>
<dbReference type="AlphaFoldDB" id="A0A173MQP6"/>